<evidence type="ECO:0000256" key="1">
    <source>
        <dbReference type="SAM" id="MobiDB-lite"/>
    </source>
</evidence>
<evidence type="ECO:0000313" key="2">
    <source>
        <dbReference type="EMBL" id="MDA1362174.1"/>
    </source>
</evidence>
<organism evidence="2 3">
    <name type="scientific">Glycomyces luteolus</name>
    <dbReference type="NCBI Taxonomy" id="2670330"/>
    <lineage>
        <taxon>Bacteria</taxon>
        <taxon>Bacillati</taxon>
        <taxon>Actinomycetota</taxon>
        <taxon>Actinomycetes</taxon>
        <taxon>Glycomycetales</taxon>
        <taxon>Glycomycetaceae</taxon>
        <taxon>Glycomyces</taxon>
    </lineage>
</organism>
<name>A0A9X3STF9_9ACTN</name>
<gene>
    <name evidence="2" type="ORF">O1R50_21285</name>
</gene>
<evidence type="ECO:0000313" key="3">
    <source>
        <dbReference type="Proteomes" id="UP001146067"/>
    </source>
</evidence>
<sequence length="647" mass="70699">MQWYFPGGDADEFEQTIEMRLRRAEAWADSNGRVFDPGTTQEALRFRHDSRDGRLGYWTPDLVREFLTEIVPERFTGGIEHYAHVPEALRTWLRFLEYAAALHPLGSSADALEAAVDECAEDFPSAFTDPGNWGPARIAAEAALASGINPASPGGFERLNAFMMDENVRYDRVASATAIARQAARQVRNERMPALPAAELPESQRIPTLAGDAAAVRGAAAFLDWLGEGRAITQRGNLRKADAVALVQLIGTGDDTESFTSATDLPVLNWYVELLLGTGLARRVKQRLVPVAKNARLARDPHALLLAAWEAEPLWRPRQPGLLAPSRSEGHYSFLRMLIEALLGTNVALPVAEVKERIGAAATGGDDGPDGLRHLAVSLTLHPEIDHVLTVLHRLGAVGFDREWAPDEFGLTDSDEDVSVRLTELGRALVWAKWREAGLTAPVVGELTGCPAAVMLVNVVDYYDEDTGVEEIRRWLAANGDDPGPLLEGIAANPFRTSQSAMLGAAADAVGPELLDRAGQDRRLAPIALMLNGLRGRVDLEALLAGTEAERAQSTLGIAEQILEMVETLGPEGYVESMDDMPREAREGMARLIAESGHPDQWLVDLFAAEIVPLMAGPGARRRTGLEDARNRAKHLKRKKKRPKRRR</sequence>
<proteinExistence type="predicted"/>
<protein>
    <submittedName>
        <fullName evidence="2">Uncharacterized protein</fullName>
    </submittedName>
</protein>
<comment type="caution">
    <text evidence="2">The sequence shown here is derived from an EMBL/GenBank/DDBJ whole genome shotgun (WGS) entry which is preliminary data.</text>
</comment>
<dbReference type="AlphaFoldDB" id="A0A9X3STF9"/>
<dbReference type="Proteomes" id="UP001146067">
    <property type="component" value="Unassembled WGS sequence"/>
</dbReference>
<accession>A0A9X3STF9</accession>
<feature type="compositionally biased region" description="Basic residues" evidence="1">
    <location>
        <begin position="632"/>
        <end position="647"/>
    </location>
</feature>
<reference evidence="2" key="1">
    <citation type="submission" date="2022-12" db="EMBL/GenBank/DDBJ databases">
        <title>Gycomyces niveus sp.nov.,a novel actinomycete isolated from soil in Shouguan.</title>
        <authorList>
            <person name="Yang X."/>
        </authorList>
    </citation>
    <scope>NUCLEOTIDE SEQUENCE</scope>
    <source>
        <strain evidence="2">NEAU-A15</strain>
    </source>
</reference>
<dbReference type="RefSeq" id="WP_270112226.1">
    <property type="nucleotide sequence ID" value="NZ_JAPZVP010000020.1"/>
</dbReference>
<keyword evidence="3" id="KW-1185">Reference proteome</keyword>
<feature type="region of interest" description="Disordered" evidence="1">
    <location>
        <begin position="620"/>
        <end position="647"/>
    </location>
</feature>
<dbReference type="EMBL" id="JAPZVP010000020">
    <property type="protein sequence ID" value="MDA1362174.1"/>
    <property type="molecule type" value="Genomic_DNA"/>
</dbReference>